<organism evidence="2 3">
    <name type="scientific">Bowmanella yangjiangensis</name>
    <dbReference type="NCBI Taxonomy" id="2811230"/>
    <lineage>
        <taxon>Bacteria</taxon>
        <taxon>Pseudomonadati</taxon>
        <taxon>Pseudomonadota</taxon>
        <taxon>Gammaproteobacteria</taxon>
        <taxon>Alteromonadales</taxon>
        <taxon>Alteromonadaceae</taxon>
        <taxon>Bowmanella</taxon>
    </lineage>
</organism>
<gene>
    <name evidence="2" type="ORF">J0A65_15460</name>
</gene>
<sequence>MQVEFFHDAVCGWCYLQSPRLRKVAQNLNIKIVHRAFVLQRNEQEMIARFGSMQSAKDEILRHWQACQQHAEQPERFNIEGMRAKPFNYPSGYQAALAAKSAEILAGQAGHWQLFDAIQTAHLKENRNIADTDTLLDIATEQGFERSEIARLMSSEPIIHAVESDNLRARQIGVRSIPSLYINNQRLISQTLTQGEMYTLFHNLNKLEGALV</sequence>
<dbReference type="Proteomes" id="UP000663992">
    <property type="component" value="Unassembled WGS sequence"/>
</dbReference>
<dbReference type="EMBL" id="JAFKCS010000016">
    <property type="protein sequence ID" value="MBN7821270.1"/>
    <property type="molecule type" value="Genomic_DNA"/>
</dbReference>
<evidence type="ECO:0000313" key="2">
    <source>
        <dbReference type="EMBL" id="MBN7821270.1"/>
    </source>
</evidence>
<dbReference type="InterPro" id="IPR001853">
    <property type="entry name" value="DSBA-like_thioredoxin_dom"/>
</dbReference>
<keyword evidence="3" id="KW-1185">Reference proteome</keyword>
<dbReference type="Gene3D" id="3.40.30.10">
    <property type="entry name" value="Glutaredoxin"/>
    <property type="match status" value="1"/>
</dbReference>
<dbReference type="InterPro" id="IPR036249">
    <property type="entry name" value="Thioredoxin-like_sf"/>
</dbReference>
<evidence type="ECO:0000259" key="1">
    <source>
        <dbReference type="Pfam" id="PF01323"/>
    </source>
</evidence>
<comment type="caution">
    <text evidence="2">The sequence shown here is derived from an EMBL/GenBank/DDBJ whole genome shotgun (WGS) entry which is preliminary data.</text>
</comment>
<proteinExistence type="predicted"/>
<dbReference type="Pfam" id="PF01323">
    <property type="entry name" value="DSBA"/>
    <property type="match status" value="1"/>
</dbReference>
<dbReference type="RefSeq" id="WP_206595219.1">
    <property type="nucleotide sequence ID" value="NZ_JAFKCS010000016.1"/>
</dbReference>
<protein>
    <submittedName>
        <fullName evidence="2">DsbA family protein</fullName>
    </submittedName>
</protein>
<dbReference type="PANTHER" id="PTHR13887:SF54">
    <property type="entry name" value="DSBA FAMILY PROTEIN"/>
    <property type="match status" value="1"/>
</dbReference>
<name>A0ABS3CVY7_9ALTE</name>
<accession>A0ABS3CVY7</accession>
<feature type="domain" description="DSBA-like thioredoxin" evidence="1">
    <location>
        <begin position="2"/>
        <end position="187"/>
    </location>
</feature>
<dbReference type="PANTHER" id="PTHR13887">
    <property type="entry name" value="GLUTATHIONE S-TRANSFERASE KAPPA"/>
    <property type="match status" value="1"/>
</dbReference>
<dbReference type="SUPFAM" id="SSF52833">
    <property type="entry name" value="Thioredoxin-like"/>
    <property type="match status" value="1"/>
</dbReference>
<evidence type="ECO:0000313" key="3">
    <source>
        <dbReference type="Proteomes" id="UP000663992"/>
    </source>
</evidence>
<reference evidence="2 3" key="1">
    <citation type="submission" date="2021-03" db="EMBL/GenBank/DDBJ databases">
        <title>novel species isolated from a fishpond in China.</title>
        <authorList>
            <person name="Lu H."/>
            <person name="Cai Z."/>
        </authorList>
    </citation>
    <scope>NUCLEOTIDE SEQUENCE [LARGE SCALE GENOMIC DNA]</scope>
    <source>
        <strain evidence="2 3">Y57</strain>
    </source>
</reference>